<reference evidence="1 2" key="1">
    <citation type="journal article" date="2014" name="MBio">
        <title>The Ordospora colligata genome; evolution of extreme reduction in microsporidia and host-to-parasite horizontal gene transfer.</title>
        <authorList>
            <person name="Pombert J.-F."/>
            <person name="Haag K.L."/>
            <person name="Beidas S."/>
            <person name="Ebert D."/>
            <person name="Keeling P.J."/>
        </authorList>
    </citation>
    <scope>NUCLEOTIDE SEQUENCE [LARGE SCALE GENOMIC DNA]</scope>
    <source>
        <strain evidence="1 2">OC4</strain>
    </source>
</reference>
<dbReference type="RefSeq" id="XP_014563925.1">
    <property type="nucleotide sequence ID" value="XM_014708439.1"/>
</dbReference>
<dbReference type="AlphaFoldDB" id="A0A0B2UKK2"/>
<name>A0A0B2UKK2_9MICR</name>
<comment type="caution">
    <text evidence="1">The sequence shown here is derived from an EMBL/GenBank/DDBJ whole genome shotgun (WGS) entry which is preliminary data.</text>
</comment>
<evidence type="ECO:0000313" key="2">
    <source>
        <dbReference type="Proteomes" id="UP000031056"/>
    </source>
</evidence>
<evidence type="ECO:0000313" key="1">
    <source>
        <dbReference type="EMBL" id="KHN69883.1"/>
    </source>
</evidence>
<sequence>MDRIDLVTAIDENIEKVLENFSETVQYLKVRGLGRCDEMHNLLFANRRIADLVDSVFEIYHYLIRLKYLQAGTKRQKQITASSAGRKRFRMLFKKFDLNLGLE</sequence>
<dbReference type="HOGENOM" id="CLU_2291682_0_0_1"/>
<dbReference type="GeneID" id="26261517"/>
<organism evidence="1 2">
    <name type="scientific">Ordospora colligata OC4</name>
    <dbReference type="NCBI Taxonomy" id="1354746"/>
    <lineage>
        <taxon>Eukaryota</taxon>
        <taxon>Fungi</taxon>
        <taxon>Fungi incertae sedis</taxon>
        <taxon>Microsporidia</taxon>
        <taxon>Ordosporidae</taxon>
        <taxon>Ordospora</taxon>
    </lineage>
</organism>
<dbReference type="InParanoid" id="A0A0B2UKK2"/>
<proteinExistence type="predicted"/>
<dbReference type="VEuPathDB" id="MicrosporidiaDB:M896_040780"/>
<dbReference type="EMBL" id="JOKQ01000004">
    <property type="protein sequence ID" value="KHN69883.1"/>
    <property type="molecule type" value="Genomic_DNA"/>
</dbReference>
<keyword evidence="2" id="KW-1185">Reference proteome</keyword>
<dbReference type="OrthoDB" id="2189271at2759"/>
<dbReference type="Proteomes" id="UP000031056">
    <property type="component" value="Unassembled WGS sequence"/>
</dbReference>
<accession>A0A0B2UKK2</accession>
<protein>
    <submittedName>
        <fullName evidence="1">Uncharacterized protein</fullName>
    </submittedName>
</protein>
<gene>
    <name evidence="1" type="ORF">M896_040780</name>
</gene>